<keyword evidence="1" id="KW-0560">Oxidoreductase</keyword>
<dbReference type="InterPro" id="IPR036250">
    <property type="entry name" value="AcylCo_DH-like_C"/>
</dbReference>
<gene>
    <name evidence="3" type="ORF">METZ01_LOCUS127985</name>
</gene>
<dbReference type="InterPro" id="IPR013107">
    <property type="entry name" value="Acyl-CoA_DH_C"/>
</dbReference>
<evidence type="ECO:0000256" key="1">
    <source>
        <dbReference type="ARBA" id="ARBA00023002"/>
    </source>
</evidence>
<reference evidence="3" key="1">
    <citation type="submission" date="2018-05" db="EMBL/GenBank/DDBJ databases">
        <authorList>
            <person name="Lanie J.A."/>
            <person name="Ng W.-L."/>
            <person name="Kazmierczak K.M."/>
            <person name="Andrzejewski T.M."/>
            <person name="Davidsen T.M."/>
            <person name="Wayne K.J."/>
            <person name="Tettelin H."/>
            <person name="Glass J.I."/>
            <person name="Rusch D."/>
            <person name="Podicherti R."/>
            <person name="Tsui H.-C.T."/>
            <person name="Winkler M.E."/>
        </authorList>
    </citation>
    <scope>NUCLEOTIDE SEQUENCE</scope>
</reference>
<dbReference type="Pfam" id="PF08028">
    <property type="entry name" value="Acyl-CoA_dh_2"/>
    <property type="match status" value="1"/>
</dbReference>
<dbReference type="EMBL" id="UINC01017987">
    <property type="protein sequence ID" value="SVA75131.1"/>
    <property type="molecule type" value="Genomic_DNA"/>
</dbReference>
<proteinExistence type="predicted"/>
<dbReference type="SUPFAM" id="SSF47203">
    <property type="entry name" value="Acyl-CoA dehydrogenase C-terminal domain-like"/>
    <property type="match status" value="1"/>
</dbReference>
<accession>A0A381YEZ3</accession>
<dbReference type="GO" id="GO:0016627">
    <property type="term" value="F:oxidoreductase activity, acting on the CH-CH group of donors"/>
    <property type="evidence" value="ECO:0007669"/>
    <property type="project" value="InterPro"/>
</dbReference>
<sequence>MDMAQRIDVRMASTYAIRRASQVVDVAYEMFGSDAVFKRNLLQRRYQDMHVIVQQIQGRATNFETAGRYFLGLDVGRIV</sequence>
<protein>
    <recommendedName>
        <fullName evidence="2">Acyl-CoA dehydrogenase C-terminal domain-containing protein</fullName>
    </recommendedName>
</protein>
<dbReference type="AlphaFoldDB" id="A0A381YEZ3"/>
<dbReference type="Gene3D" id="1.20.140.10">
    <property type="entry name" value="Butyryl-CoA Dehydrogenase, subunit A, domain 3"/>
    <property type="match status" value="1"/>
</dbReference>
<name>A0A381YEZ3_9ZZZZ</name>
<organism evidence="3">
    <name type="scientific">marine metagenome</name>
    <dbReference type="NCBI Taxonomy" id="408172"/>
    <lineage>
        <taxon>unclassified sequences</taxon>
        <taxon>metagenomes</taxon>
        <taxon>ecological metagenomes</taxon>
    </lineage>
</organism>
<evidence type="ECO:0000313" key="3">
    <source>
        <dbReference type="EMBL" id="SVA75131.1"/>
    </source>
</evidence>
<evidence type="ECO:0000259" key="2">
    <source>
        <dbReference type="Pfam" id="PF08028"/>
    </source>
</evidence>
<feature type="domain" description="Acyl-CoA dehydrogenase C-terminal" evidence="2">
    <location>
        <begin position="2"/>
        <end position="53"/>
    </location>
</feature>